<protein>
    <submittedName>
        <fullName evidence="9">ABC-type nitrate/sulfonate/bicarbonate transport system, permease component</fullName>
    </submittedName>
</protein>
<dbReference type="PANTHER" id="PTHR30151">
    <property type="entry name" value="ALKANE SULFONATE ABC TRANSPORTER-RELATED, MEMBRANE SUBUNIT"/>
    <property type="match status" value="1"/>
</dbReference>
<feature type="transmembrane region" description="Helical" evidence="7">
    <location>
        <begin position="213"/>
        <end position="234"/>
    </location>
</feature>
<keyword evidence="2 7" id="KW-0813">Transport</keyword>
<keyword evidence="3" id="KW-1003">Cell membrane</keyword>
<feature type="transmembrane region" description="Helical" evidence="7">
    <location>
        <begin position="89"/>
        <end position="111"/>
    </location>
</feature>
<dbReference type="CDD" id="cd06261">
    <property type="entry name" value="TM_PBP2"/>
    <property type="match status" value="1"/>
</dbReference>
<reference evidence="9 10" key="1">
    <citation type="journal article" date="2009" name="Stand. Genomic Sci.">
        <title>Complete genome sequence of Slackia heliotrinireducens type strain (RHS 1).</title>
        <authorList>
            <person name="Pukall R."/>
            <person name="Lapidus A."/>
            <person name="Nolan M."/>
            <person name="Copeland A."/>
            <person name="Glavina Del Rio T."/>
            <person name="Lucas S."/>
            <person name="Chen F."/>
            <person name="Tice H."/>
            <person name="Cheng J.F."/>
            <person name="Chertkov O."/>
            <person name="Bruce D."/>
            <person name="Goodwin L."/>
            <person name="Kuske C."/>
            <person name="Brettin T."/>
            <person name="Detter J.C."/>
            <person name="Han C."/>
            <person name="Pitluck S."/>
            <person name="Pati A."/>
            <person name="Mavrommatis K."/>
            <person name="Ivanova N."/>
            <person name="Ovchinnikova G."/>
            <person name="Chen A."/>
            <person name="Palaniappan K."/>
            <person name="Schneider S."/>
            <person name="Rohde M."/>
            <person name="Chain P."/>
            <person name="D'haeseleer P."/>
            <person name="Goker M."/>
            <person name="Bristow J."/>
            <person name="Eisen J.A."/>
            <person name="Markowitz V."/>
            <person name="Kyrpides N.C."/>
            <person name="Klenk H.P."/>
            <person name="Hugenholtz P."/>
        </authorList>
    </citation>
    <scope>NUCLEOTIDE SEQUENCE [LARGE SCALE GENOMIC DNA]</scope>
    <source>
        <strain evidence="10">ATCC 29202 / DSM 20476 / NCTC 11029 / RHS 1</strain>
    </source>
</reference>
<dbReference type="Gene3D" id="1.10.3720.10">
    <property type="entry name" value="MetI-like"/>
    <property type="match status" value="1"/>
</dbReference>
<keyword evidence="4 7" id="KW-0812">Transmembrane</keyword>
<feature type="domain" description="ABC transmembrane type-1" evidence="8">
    <location>
        <begin position="51"/>
        <end position="231"/>
    </location>
</feature>
<evidence type="ECO:0000259" key="8">
    <source>
        <dbReference type="PROSITE" id="PS50928"/>
    </source>
</evidence>
<comment type="subcellular location">
    <subcellularLocation>
        <location evidence="1 7">Cell membrane</location>
        <topology evidence="1 7">Multi-pass membrane protein</topology>
    </subcellularLocation>
</comment>
<keyword evidence="5 7" id="KW-1133">Transmembrane helix</keyword>
<gene>
    <name evidence="9" type="ordered locus">Shel_02150</name>
</gene>
<feature type="transmembrane region" description="Helical" evidence="7">
    <location>
        <begin position="55"/>
        <end position="77"/>
    </location>
</feature>
<dbReference type="Pfam" id="PF00528">
    <property type="entry name" value="BPD_transp_1"/>
    <property type="match status" value="1"/>
</dbReference>
<evidence type="ECO:0000256" key="3">
    <source>
        <dbReference type="ARBA" id="ARBA00022475"/>
    </source>
</evidence>
<comment type="similarity">
    <text evidence="7">Belongs to the binding-protein-dependent transport system permease family.</text>
</comment>
<proteinExistence type="inferred from homology"/>
<evidence type="ECO:0000313" key="10">
    <source>
        <dbReference type="Proteomes" id="UP000002026"/>
    </source>
</evidence>
<dbReference type="GO" id="GO:0055085">
    <property type="term" value="P:transmembrane transport"/>
    <property type="evidence" value="ECO:0007669"/>
    <property type="project" value="InterPro"/>
</dbReference>
<dbReference type="PROSITE" id="PS50928">
    <property type="entry name" value="ABC_TM1"/>
    <property type="match status" value="1"/>
</dbReference>
<dbReference type="EMBL" id="CP001684">
    <property type="protein sequence ID" value="ACV21285.1"/>
    <property type="molecule type" value="Genomic_DNA"/>
</dbReference>
<keyword evidence="6 7" id="KW-0472">Membrane</keyword>
<dbReference type="RefSeq" id="WP_012797396.1">
    <property type="nucleotide sequence ID" value="NC_013165.1"/>
</dbReference>
<dbReference type="GO" id="GO:0005886">
    <property type="term" value="C:plasma membrane"/>
    <property type="evidence" value="ECO:0007669"/>
    <property type="project" value="UniProtKB-SubCell"/>
</dbReference>
<dbReference type="SUPFAM" id="SSF161098">
    <property type="entry name" value="MetI-like"/>
    <property type="match status" value="1"/>
</dbReference>
<keyword evidence="10" id="KW-1185">Reference proteome</keyword>
<dbReference type="HOGENOM" id="CLU_046113_1_3_11"/>
<evidence type="ECO:0000313" key="9">
    <source>
        <dbReference type="EMBL" id="ACV21285.1"/>
    </source>
</evidence>
<sequence length="244" mass="26618">MRRLLGYLLAIMFILAGWQLTAMALGSAALPEVLPALQNVVMYFDEIAPAFGVSLYRVVIAMVIGTVLAIPLGLVCGRSPRVDAVFAPVLYFLYPLPKVVLLPVFIVLLGLADAPKIALIALTIFFQVLVTVRDATKSVPEDSVLSVRSLGASRLDIYRHVIVPATLPELFTAQRISSGTAVAILFFAESFAGSTGLGYFIADAWALLNYPKMFAGIIAMAVLGVILYEIFDIAERRLTRWRRL</sequence>
<dbReference type="AlphaFoldDB" id="C7N1J3"/>
<evidence type="ECO:0000256" key="7">
    <source>
        <dbReference type="RuleBase" id="RU363032"/>
    </source>
</evidence>
<feature type="transmembrane region" description="Helical" evidence="7">
    <location>
        <begin position="117"/>
        <end position="136"/>
    </location>
</feature>
<dbReference type="STRING" id="471855.Shel_02150"/>
<dbReference type="Proteomes" id="UP000002026">
    <property type="component" value="Chromosome"/>
</dbReference>
<evidence type="ECO:0000256" key="6">
    <source>
        <dbReference type="ARBA" id="ARBA00023136"/>
    </source>
</evidence>
<name>C7N1J3_SLAHD</name>
<dbReference type="InterPro" id="IPR000515">
    <property type="entry name" value="MetI-like"/>
</dbReference>
<evidence type="ECO:0000256" key="2">
    <source>
        <dbReference type="ARBA" id="ARBA00022448"/>
    </source>
</evidence>
<dbReference type="KEGG" id="shi:Shel_02150"/>
<evidence type="ECO:0000256" key="1">
    <source>
        <dbReference type="ARBA" id="ARBA00004651"/>
    </source>
</evidence>
<accession>C7N1J3</accession>
<dbReference type="PANTHER" id="PTHR30151:SF0">
    <property type="entry name" value="ABC TRANSPORTER PERMEASE PROTEIN MJ0413-RELATED"/>
    <property type="match status" value="1"/>
</dbReference>
<feature type="transmembrane region" description="Helical" evidence="7">
    <location>
        <begin position="181"/>
        <end position="201"/>
    </location>
</feature>
<dbReference type="eggNOG" id="COG0600">
    <property type="taxonomic scope" value="Bacteria"/>
</dbReference>
<organism evidence="9 10">
    <name type="scientific">Slackia heliotrinireducens (strain ATCC 29202 / DSM 20476 / NCTC 11029 / RHS 1)</name>
    <name type="common">Peptococcus heliotrinreducens</name>
    <dbReference type="NCBI Taxonomy" id="471855"/>
    <lineage>
        <taxon>Bacteria</taxon>
        <taxon>Bacillati</taxon>
        <taxon>Actinomycetota</taxon>
        <taxon>Coriobacteriia</taxon>
        <taxon>Eggerthellales</taxon>
        <taxon>Eggerthellaceae</taxon>
        <taxon>Slackia</taxon>
    </lineage>
</organism>
<evidence type="ECO:0000256" key="5">
    <source>
        <dbReference type="ARBA" id="ARBA00022989"/>
    </source>
</evidence>
<evidence type="ECO:0000256" key="4">
    <source>
        <dbReference type="ARBA" id="ARBA00022692"/>
    </source>
</evidence>
<dbReference type="InterPro" id="IPR035906">
    <property type="entry name" value="MetI-like_sf"/>
</dbReference>